<evidence type="ECO:0008006" key="4">
    <source>
        <dbReference type="Google" id="ProtNLM"/>
    </source>
</evidence>
<reference evidence="3" key="1">
    <citation type="submission" date="2024-06" db="EMBL/GenBank/DDBJ databases">
        <title>Multi-omics analyses provide insights into the biosynthesis of the anticancer antibiotic pleurotin in Hohenbuehelia grisea.</title>
        <authorList>
            <person name="Weaver J.A."/>
            <person name="Alberti F."/>
        </authorList>
    </citation>
    <scope>NUCLEOTIDE SEQUENCE [LARGE SCALE GENOMIC DNA]</scope>
    <source>
        <strain evidence="3">T-177</strain>
    </source>
</reference>
<dbReference type="PANTHER" id="PTHR31014">
    <property type="entry name" value="MITOCHONDRIAL TRANSLATION SYSTEM COMPONENT PET127-RELATED"/>
    <property type="match status" value="1"/>
</dbReference>
<dbReference type="PANTHER" id="PTHR31014:SF0">
    <property type="entry name" value="MITOCHONDRIAL TRANSLATION SYSTEM COMPONENT PET127-RELATED"/>
    <property type="match status" value="1"/>
</dbReference>
<sequence>MHIVNRVGPRLSTRTLTACSSTPCMVSATACGGRRANSSLLTSFLGAEPTGESRSTAKTIKLSEQLQNSLEAMARHQTYSADVVDTLRSTAPAEPEPSFKKKKKKKKKQDAEDVQKADQVGLSNTTGHIYDSVSKLSGENWSQEPWSTNKVPPPLHRSNEDPKAAPASSKRPPIPFLRRIEGLLEPPPQENPLADLSQISEHNPIATLAHGLDRVLFNPGVHWVQDPRSGVYNFTPWLENIPKVNEFAFERQVGFVSSSNDQDLWELAKREGRPFAGSTSSLTKLLSHIYFLISGDKEVNTRSLSKSFQDEPKSFTAGQRMPASVVFNHKDGVYSIDSDKTHPGVDERNILTWMGTLLEKFLTTSPEEFQQCLRSSPPPPGAEKPKREAYRYAKSKSFVMRSQLDCVDSRLPGTGVFDIKTRAALPIRLDMFNHEENSGYLIRTLQGPVESFEKEYYDLIRSAFLKYSFQARIGNMDGVLVAYHNTARIFGFQYVPVEEMDDCLFGPTPGAGDRVFIRCLALLEAVADEVVRCFPGKSVRCTFETLEDSRVMKVWVQPVEEERDQDAATASADGTPATSPIYQLEVTAKNYLGPDWVRGSKAVPSSEDADWSVYWTISTLAADEATMHKSLDAARERQFRAWNIPAGMSRNDLEAFWDRLDFNAPLPAAGESDGPEARVVDAAMATLAAGGTPPPSTFDPRYFQTARGNVKLLRRIARSGRAHTQQIARERAGKPIVMWGVPEGELGVYPEVVEEEVLAEAELEEHAAEMEAAVDAEITANLVEELDEDLVESIAEDHEEVVESEAVENAESTAELVKELDEDVVESVAEPGERLVESVAEVDEGVVPQEVVATEVTEVQEDVQEEANAAKTVEVEGAVDMVEAEETELEIQEDEASNTTASPAGLDLTGSATAEVVSSPSPDAGEPTQELASTPSELEDDEPSTTPTESTQESASPLVELSYNEPSTAPAEAASSPMPEPEPSSEDVSSHSPAEVVSEPPSTPSPTPTDPTVDTQPEADSSSSNSKV</sequence>
<feature type="compositionally biased region" description="Polar residues" evidence="1">
    <location>
        <begin position="1018"/>
        <end position="1028"/>
    </location>
</feature>
<gene>
    <name evidence="2" type="ORF">HGRIS_005692</name>
</gene>
<evidence type="ECO:0000313" key="2">
    <source>
        <dbReference type="EMBL" id="KAL0960662.1"/>
    </source>
</evidence>
<feature type="region of interest" description="Disordered" evidence="1">
    <location>
        <begin position="887"/>
        <end position="1028"/>
    </location>
</feature>
<keyword evidence="3" id="KW-1185">Reference proteome</keyword>
<organism evidence="2 3">
    <name type="scientific">Hohenbuehelia grisea</name>
    <dbReference type="NCBI Taxonomy" id="104357"/>
    <lineage>
        <taxon>Eukaryota</taxon>
        <taxon>Fungi</taxon>
        <taxon>Dikarya</taxon>
        <taxon>Basidiomycota</taxon>
        <taxon>Agaricomycotina</taxon>
        <taxon>Agaricomycetes</taxon>
        <taxon>Agaricomycetidae</taxon>
        <taxon>Agaricales</taxon>
        <taxon>Pleurotineae</taxon>
        <taxon>Pleurotaceae</taxon>
        <taxon>Hohenbuehelia</taxon>
    </lineage>
</organism>
<accession>A0ABR3JZW7</accession>
<protein>
    <recommendedName>
        <fullName evidence="4">Pet127-domain-containing protein</fullName>
    </recommendedName>
</protein>
<dbReference type="PROSITE" id="PS51257">
    <property type="entry name" value="PROKAR_LIPOPROTEIN"/>
    <property type="match status" value="1"/>
</dbReference>
<feature type="compositionally biased region" description="Polar residues" evidence="1">
    <location>
        <begin position="138"/>
        <end position="150"/>
    </location>
</feature>
<feature type="region of interest" description="Disordered" evidence="1">
    <location>
        <begin position="138"/>
        <end position="173"/>
    </location>
</feature>
<dbReference type="Proteomes" id="UP001556367">
    <property type="component" value="Unassembled WGS sequence"/>
</dbReference>
<name>A0ABR3JZW7_9AGAR</name>
<feature type="compositionally biased region" description="Low complexity" evidence="1">
    <location>
        <begin position="986"/>
        <end position="1000"/>
    </location>
</feature>
<feature type="compositionally biased region" description="Low complexity" evidence="1">
    <location>
        <begin position="944"/>
        <end position="957"/>
    </location>
</feature>
<evidence type="ECO:0000256" key="1">
    <source>
        <dbReference type="SAM" id="MobiDB-lite"/>
    </source>
</evidence>
<feature type="compositionally biased region" description="Polar residues" evidence="1">
    <location>
        <begin position="910"/>
        <end position="921"/>
    </location>
</feature>
<feature type="compositionally biased region" description="Acidic residues" evidence="1">
    <location>
        <begin position="887"/>
        <end position="896"/>
    </location>
</feature>
<evidence type="ECO:0000313" key="3">
    <source>
        <dbReference type="Proteomes" id="UP001556367"/>
    </source>
</evidence>
<dbReference type="EMBL" id="JASNQZ010000001">
    <property type="protein sequence ID" value="KAL0960662.1"/>
    <property type="molecule type" value="Genomic_DNA"/>
</dbReference>
<dbReference type="InterPro" id="IPR013943">
    <property type="entry name" value="Pet127"/>
</dbReference>
<proteinExistence type="predicted"/>
<dbReference type="Pfam" id="PF08634">
    <property type="entry name" value="Pet127"/>
    <property type="match status" value="1"/>
</dbReference>
<comment type="caution">
    <text evidence="2">The sequence shown here is derived from an EMBL/GenBank/DDBJ whole genome shotgun (WGS) entry which is preliminary data.</text>
</comment>
<feature type="compositionally biased region" description="Low complexity" evidence="1">
    <location>
        <begin position="965"/>
        <end position="977"/>
    </location>
</feature>
<feature type="region of interest" description="Disordered" evidence="1">
    <location>
        <begin position="90"/>
        <end position="125"/>
    </location>
</feature>